<evidence type="ECO:0000313" key="3">
    <source>
        <dbReference type="Proteomes" id="UP001642360"/>
    </source>
</evidence>
<accession>A0ABC8RG18</accession>
<gene>
    <name evidence="2" type="ORF">ILEXP_LOCUS11652</name>
</gene>
<dbReference type="AlphaFoldDB" id="A0ABC8RG18"/>
<comment type="caution">
    <text evidence="2">The sequence shown here is derived from an EMBL/GenBank/DDBJ whole genome shotgun (WGS) entry which is preliminary data.</text>
</comment>
<protein>
    <submittedName>
        <fullName evidence="2">Uncharacterized protein</fullName>
    </submittedName>
</protein>
<evidence type="ECO:0000313" key="2">
    <source>
        <dbReference type="EMBL" id="CAK9143915.1"/>
    </source>
</evidence>
<feature type="region of interest" description="Disordered" evidence="1">
    <location>
        <begin position="89"/>
        <end position="108"/>
    </location>
</feature>
<organism evidence="2 3">
    <name type="scientific">Ilex paraguariensis</name>
    <name type="common">yerba mate</name>
    <dbReference type="NCBI Taxonomy" id="185542"/>
    <lineage>
        <taxon>Eukaryota</taxon>
        <taxon>Viridiplantae</taxon>
        <taxon>Streptophyta</taxon>
        <taxon>Embryophyta</taxon>
        <taxon>Tracheophyta</taxon>
        <taxon>Spermatophyta</taxon>
        <taxon>Magnoliopsida</taxon>
        <taxon>eudicotyledons</taxon>
        <taxon>Gunneridae</taxon>
        <taxon>Pentapetalae</taxon>
        <taxon>asterids</taxon>
        <taxon>campanulids</taxon>
        <taxon>Aquifoliales</taxon>
        <taxon>Aquifoliaceae</taxon>
        <taxon>Ilex</taxon>
    </lineage>
</organism>
<reference evidence="2 3" key="1">
    <citation type="submission" date="2024-02" db="EMBL/GenBank/DDBJ databases">
        <authorList>
            <person name="Vignale AGUSTIN F."/>
            <person name="Sosa J E."/>
            <person name="Modenutti C."/>
        </authorList>
    </citation>
    <scope>NUCLEOTIDE SEQUENCE [LARGE SCALE GENOMIC DNA]</scope>
</reference>
<keyword evidence="3" id="KW-1185">Reference proteome</keyword>
<name>A0ABC8RG18_9AQUA</name>
<evidence type="ECO:0000256" key="1">
    <source>
        <dbReference type="SAM" id="MobiDB-lite"/>
    </source>
</evidence>
<sequence length="108" mass="11840">MDGMQKLVLATNARFDQLLVDQCHCHEQGKGSTNHNGSGNNIDYSYSALGGSTNSIISKITKMDFLRCDKEDTITWVCQAEQFLKSQQTITDEKAPSAPIHPKGVAPL</sequence>
<dbReference type="EMBL" id="CAUOFW020001347">
    <property type="protein sequence ID" value="CAK9143915.1"/>
    <property type="molecule type" value="Genomic_DNA"/>
</dbReference>
<proteinExistence type="predicted"/>
<dbReference type="Proteomes" id="UP001642360">
    <property type="component" value="Unassembled WGS sequence"/>
</dbReference>